<dbReference type="AlphaFoldDB" id="A0A1M5JQ23"/>
<gene>
    <name evidence="1" type="ORF">SAMN02745221_00181</name>
</gene>
<protein>
    <submittedName>
        <fullName evidence="1">Uncharacterized protein</fullName>
    </submittedName>
</protein>
<keyword evidence="2" id="KW-1185">Reference proteome</keyword>
<reference evidence="2" key="1">
    <citation type="submission" date="2016-11" db="EMBL/GenBank/DDBJ databases">
        <authorList>
            <person name="Varghese N."/>
            <person name="Submissions S."/>
        </authorList>
    </citation>
    <scope>NUCLEOTIDE SEQUENCE [LARGE SCALE GENOMIC DNA]</scope>
    <source>
        <strain evidence="2">DSM 11003</strain>
    </source>
</reference>
<name>A0A1M5JQ23_9FIRM</name>
<sequence>MLKHFHCMQYIMRGRRSKKHLLLPFLLIIFMPFLGGCQSKAHDFLVIGVPDDAGGLIVEYMIANKLPGLKVEERFDMYAIKDCCSSTSAWALSSSEVNMAVICPDAAEDLIAKDERYVIVGPVLANSDLFVLGREQNIKTIGYTQNRWYQKDLIHKKWKGVRPVPLLSTALPYALEKGVVDGVVIDVSKCQGIKGTLMPVYEEGQDVITYVLVANKEVLNLKEFKEIMQAWDKAAHELNEVEKLSAFLQQNVSNGDETKGVEIEIWKKAGVKFLSPLSDQK</sequence>
<dbReference type="NCBIfam" id="NF040727">
    <property type="entry name" value="SBP_SaoB_CU"/>
    <property type="match status" value="1"/>
</dbReference>
<dbReference type="STRING" id="1123382.SAMN02745221_00181"/>
<evidence type="ECO:0000313" key="1">
    <source>
        <dbReference type="EMBL" id="SHG42667.1"/>
    </source>
</evidence>
<dbReference type="Proteomes" id="UP000242329">
    <property type="component" value="Unassembled WGS sequence"/>
</dbReference>
<evidence type="ECO:0000313" key="2">
    <source>
        <dbReference type="Proteomes" id="UP000242329"/>
    </source>
</evidence>
<proteinExistence type="predicted"/>
<dbReference type="EMBL" id="FQWY01000003">
    <property type="protein sequence ID" value="SHG42667.1"/>
    <property type="molecule type" value="Genomic_DNA"/>
</dbReference>
<organism evidence="1 2">
    <name type="scientific">Thermosyntropha lipolytica DSM 11003</name>
    <dbReference type="NCBI Taxonomy" id="1123382"/>
    <lineage>
        <taxon>Bacteria</taxon>
        <taxon>Bacillati</taxon>
        <taxon>Bacillota</taxon>
        <taxon>Clostridia</taxon>
        <taxon>Eubacteriales</taxon>
        <taxon>Syntrophomonadaceae</taxon>
        <taxon>Thermosyntropha</taxon>
    </lineage>
</organism>
<accession>A0A1M5JQ23</accession>